<keyword evidence="1" id="KW-0175">Coiled coil</keyword>
<accession>A0A8K0IXX9</accession>
<protein>
    <submittedName>
        <fullName evidence="2">Uncharacterized protein</fullName>
    </submittedName>
</protein>
<name>A0A8K0IXX9_COCNU</name>
<dbReference type="AlphaFoldDB" id="A0A8K0IXX9"/>
<feature type="coiled-coil region" evidence="1">
    <location>
        <begin position="82"/>
        <end position="142"/>
    </location>
</feature>
<evidence type="ECO:0000313" key="2">
    <source>
        <dbReference type="EMBL" id="KAG1369677.1"/>
    </source>
</evidence>
<organism evidence="2 3">
    <name type="scientific">Cocos nucifera</name>
    <name type="common">Coconut palm</name>
    <dbReference type="NCBI Taxonomy" id="13894"/>
    <lineage>
        <taxon>Eukaryota</taxon>
        <taxon>Viridiplantae</taxon>
        <taxon>Streptophyta</taxon>
        <taxon>Embryophyta</taxon>
        <taxon>Tracheophyta</taxon>
        <taxon>Spermatophyta</taxon>
        <taxon>Magnoliopsida</taxon>
        <taxon>Liliopsida</taxon>
        <taxon>Arecaceae</taxon>
        <taxon>Arecoideae</taxon>
        <taxon>Cocoseae</taxon>
        <taxon>Attaleinae</taxon>
        <taxon>Cocos</taxon>
    </lineage>
</organism>
<dbReference type="EMBL" id="CM017886">
    <property type="protein sequence ID" value="KAG1369677.1"/>
    <property type="molecule type" value="Genomic_DNA"/>
</dbReference>
<keyword evidence="3" id="KW-1185">Reference proteome</keyword>
<dbReference type="Proteomes" id="UP000797356">
    <property type="component" value="Chromosome 15"/>
</dbReference>
<evidence type="ECO:0000256" key="1">
    <source>
        <dbReference type="SAM" id="Coils"/>
    </source>
</evidence>
<comment type="caution">
    <text evidence="2">The sequence shown here is derived from an EMBL/GenBank/DDBJ whole genome shotgun (WGS) entry which is preliminary data.</text>
</comment>
<reference evidence="2" key="1">
    <citation type="journal article" date="2017" name="Gigascience">
        <title>The genome draft of coconut (Cocos nucifera).</title>
        <authorList>
            <person name="Xiao Y."/>
            <person name="Xu P."/>
            <person name="Fan H."/>
            <person name="Baudouin L."/>
            <person name="Xia W."/>
            <person name="Bocs S."/>
            <person name="Xu J."/>
            <person name="Li Q."/>
            <person name="Guo A."/>
            <person name="Zhou L."/>
            <person name="Li J."/>
            <person name="Wu Y."/>
            <person name="Ma Z."/>
            <person name="Armero A."/>
            <person name="Issali A.E."/>
            <person name="Liu N."/>
            <person name="Peng M."/>
            <person name="Yang Y."/>
        </authorList>
    </citation>
    <scope>NUCLEOTIDE SEQUENCE</scope>
    <source>
        <tissue evidence="2">Spear leaf of Hainan Tall coconut</tissue>
    </source>
</reference>
<reference evidence="2" key="2">
    <citation type="submission" date="2019-07" db="EMBL/GenBank/DDBJ databases">
        <authorList>
            <person name="Yang Y."/>
            <person name="Bocs S."/>
            <person name="Baudouin L."/>
        </authorList>
    </citation>
    <scope>NUCLEOTIDE SEQUENCE</scope>
    <source>
        <tissue evidence="2">Spear leaf of Hainan Tall coconut</tissue>
    </source>
</reference>
<proteinExistence type="predicted"/>
<sequence>MGGSSRAANAPRKEKSMLAKAVMPIRFAAPVESVPRPSASFSKRSSDGLKIFIWMSDHGFDVSESVSSMKLIHHVDHFAELIREVRCLSKEAKEKAVQANRRTDDAQLSRLKVEDETRSLRVKQLESKLAKAEARVLGEREAGKARAEAARVEAVKAFHTSKEFYNIKMDFASLSYLQGGIDLKEKV</sequence>
<evidence type="ECO:0000313" key="3">
    <source>
        <dbReference type="Proteomes" id="UP000797356"/>
    </source>
</evidence>
<gene>
    <name evidence="2" type="ORF">COCNU_15G000430</name>
</gene>